<feature type="transmembrane region" description="Helical" evidence="1">
    <location>
        <begin position="923"/>
        <end position="944"/>
    </location>
</feature>
<evidence type="ECO:0000313" key="2">
    <source>
        <dbReference type="EMBL" id="GAA4140125.1"/>
    </source>
</evidence>
<keyword evidence="1" id="KW-1133">Transmembrane helix</keyword>
<dbReference type="Gene3D" id="3.30.70.1320">
    <property type="entry name" value="Multidrug efflux transporter AcrB pore domain like"/>
    <property type="match status" value="1"/>
</dbReference>
<dbReference type="Gene3D" id="3.30.70.1440">
    <property type="entry name" value="Multidrug efflux transporter AcrB pore domain"/>
    <property type="match status" value="1"/>
</dbReference>
<feature type="transmembrane region" description="Helical" evidence="1">
    <location>
        <begin position="12"/>
        <end position="29"/>
    </location>
</feature>
<keyword evidence="1" id="KW-0472">Membrane</keyword>
<feature type="transmembrane region" description="Helical" evidence="1">
    <location>
        <begin position="359"/>
        <end position="379"/>
    </location>
</feature>
<feature type="transmembrane region" description="Helical" evidence="1">
    <location>
        <begin position="427"/>
        <end position="450"/>
    </location>
</feature>
<dbReference type="Pfam" id="PF00873">
    <property type="entry name" value="ACR_tran"/>
    <property type="match status" value="1"/>
</dbReference>
<protein>
    <submittedName>
        <fullName evidence="2">Efflux RND transporter permease subunit</fullName>
    </submittedName>
</protein>
<keyword evidence="1" id="KW-0812">Transmembrane</keyword>
<evidence type="ECO:0000256" key="1">
    <source>
        <dbReference type="SAM" id="Phobius"/>
    </source>
</evidence>
<proteinExistence type="predicted"/>
<feature type="transmembrane region" description="Helical" evidence="1">
    <location>
        <begin position="973"/>
        <end position="992"/>
    </location>
</feature>
<dbReference type="SUPFAM" id="SSF82866">
    <property type="entry name" value="Multidrug efflux transporter AcrB transmembrane domain"/>
    <property type="match status" value="2"/>
</dbReference>
<dbReference type="InterPro" id="IPR027463">
    <property type="entry name" value="AcrB_DN_DC_subdom"/>
</dbReference>
<dbReference type="PANTHER" id="PTHR32063">
    <property type="match status" value="1"/>
</dbReference>
<feature type="transmembrane region" description="Helical" evidence="1">
    <location>
        <begin position="333"/>
        <end position="352"/>
    </location>
</feature>
<comment type="caution">
    <text evidence="2">The sequence shown here is derived from an EMBL/GenBank/DDBJ whole genome shotgun (WGS) entry which is preliminary data.</text>
</comment>
<dbReference type="PANTHER" id="PTHR32063:SF8">
    <property type="entry name" value="CATION EFFLUX PROTEIN"/>
    <property type="match status" value="1"/>
</dbReference>
<organism evidence="2 3">
    <name type="scientific">Sphingobacterium kyonggiense</name>
    <dbReference type="NCBI Taxonomy" id="714075"/>
    <lineage>
        <taxon>Bacteria</taxon>
        <taxon>Pseudomonadati</taxon>
        <taxon>Bacteroidota</taxon>
        <taxon>Sphingobacteriia</taxon>
        <taxon>Sphingobacteriales</taxon>
        <taxon>Sphingobacteriaceae</taxon>
        <taxon>Sphingobacterium</taxon>
    </lineage>
</organism>
<dbReference type="RefSeq" id="WP_344674461.1">
    <property type="nucleotide sequence ID" value="NZ_BAAAZI010000007.1"/>
</dbReference>
<evidence type="ECO:0000313" key="3">
    <source>
        <dbReference type="Proteomes" id="UP001500101"/>
    </source>
</evidence>
<gene>
    <name evidence="2" type="ORF">GCM10022216_18960</name>
</gene>
<feature type="transmembrane region" description="Helical" evidence="1">
    <location>
        <begin position="897"/>
        <end position="917"/>
    </location>
</feature>
<dbReference type="InterPro" id="IPR001036">
    <property type="entry name" value="Acrflvin-R"/>
</dbReference>
<dbReference type="EMBL" id="BAAAZI010000007">
    <property type="protein sequence ID" value="GAA4140125.1"/>
    <property type="molecule type" value="Genomic_DNA"/>
</dbReference>
<feature type="transmembrane region" description="Helical" evidence="1">
    <location>
        <begin position="525"/>
        <end position="544"/>
    </location>
</feature>
<dbReference type="Proteomes" id="UP001500101">
    <property type="component" value="Unassembled WGS sequence"/>
</dbReference>
<feature type="transmembrane region" description="Helical" evidence="1">
    <location>
        <begin position="462"/>
        <end position="488"/>
    </location>
</feature>
<dbReference type="Gene3D" id="1.20.1640.10">
    <property type="entry name" value="Multidrug efflux transporter AcrB transmembrane domain"/>
    <property type="match status" value="2"/>
</dbReference>
<dbReference type="SUPFAM" id="SSF82714">
    <property type="entry name" value="Multidrug efflux transporter AcrB TolC docking domain, DN and DC subdomains"/>
    <property type="match status" value="2"/>
</dbReference>
<name>A0ABP7YRB0_9SPHI</name>
<accession>A0ABP7YRB0</accession>
<sequence length="1050" mass="114839">MNLIRFALRKPIAIMMFVLAIAYFSWPVIKKVKVDIFPEIESPAMYIAMPYGGLSPAYMDGFMANEFQKVLLFVNGVKELDFKSVQGLTLMKLSFYPGTDMSQASAEISMQVSRAMGFLPAGAVPPMVVRFDASSLPVGQLVFDSDVHSVTELQTMAITKVRPMFVNIPGITAPAPFGGNMRSLVVNIDPQRMKANGLSPEEITLAITKNSIPSPAGNVRIGDKNMMAPVNSISSGVEEFLQTPVKSVDGRTVLVGDVASVMDAADQTVGYSIINGKRSVYLPIIKKPDASTLDAVDNLKKALPMLENLLPEGVKINYAFDQSVYIQRSLSNLIFEGVLGALLTGLMVFLFLRDPRGALIVILTIPIAILSSVITLHFFGQTINIMTLSGLALSIGILVDEATVTIENIHQHMELGKAKARAILDALLEISAAKLLILLSILAVLTPAFMMEGIPRDMFMPLSMAVAFAMIASFIASQTFVPIMANWIMKHKHRPKGKPKKSFKDRISTKYVFNLRNRFSKSKTFTFSYLIVASILVFLTIGFIGTEIMPKSEGGDFQLRLRMPDGTRLERTEETVKALTKSLQAELPNESVKISSAFVGMHPSANPINPIFLFTSSTGEAVLQLSLDKKKLGMNTDGFKEFVRDHITKKYPELLYNFEPIELMEKIISQGSMTPVEVKVSAPQLKDAVKHAEKIKAEMASYPFVRDLQIAEPLKYPTIDIQIDRRRLAEFGLTVQEVSKNISATTSSTRFTDKNLWVDPKSGLVFQVQVQVPENLTQSIEDIKAIPVKKGSSFPLLEDIASISYKDAPAQVNRRGPNRYVSIIADVHEKDLGAANKMLDQVLEKVGEAPKGIRVWKEGSLVLLEETLIGLLSGLSIAIVVIFFMMSAYYQSLRISIVILSVVPAVIAGSGIMLWIGGSTLNLQSYMGMIMSIGVSISNAVLLINQAEWYRKKIGLTASRSALVAAKSRFRPILMTAMAMLAGMLPIALGMGEGGEQVAPLGQAVMGGLISSTATILLIVPLIFGLIMKKAAQTEPSLDPDDVASKFYQQ</sequence>
<keyword evidence="3" id="KW-1185">Reference proteome</keyword>
<feature type="transmembrane region" description="Helical" evidence="1">
    <location>
        <begin position="385"/>
        <end position="406"/>
    </location>
</feature>
<feature type="transmembrane region" description="Helical" evidence="1">
    <location>
        <begin position="1004"/>
        <end position="1027"/>
    </location>
</feature>
<reference evidence="3" key="1">
    <citation type="journal article" date="2019" name="Int. J. Syst. Evol. Microbiol.">
        <title>The Global Catalogue of Microorganisms (GCM) 10K type strain sequencing project: providing services to taxonomists for standard genome sequencing and annotation.</title>
        <authorList>
            <consortium name="The Broad Institute Genomics Platform"/>
            <consortium name="The Broad Institute Genome Sequencing Center for Infectious Disease"/>
            <person name="Wu L."/>
            <person name="Ma J."/>
        </authorList>
    </citation>
    <scope>NUCLEOTIDE SEQUENCE [LARGE SCALE GENOMIC DNA]</scope>
    <source>
        <strain evidence="3">JCM 16704</strain>
    </source>
</reference>
<dbReference type="Gene3D" id="3.30.2090.10">
    <property type="entry name" value="Multidrug efflux transporter AcrB TolC docking domain, DN and DC subdomains"/>
    <property type="match status" value="2"/>
</dbReference>
<feature type="transmembrane region" description="Helical" evidence="1">
    <location>
        <begin position="868"/>
        <end position="890"/>
    </location>
</feature>
<dbReference type="PRINTS" id="PR00702">
    <property type="entry name" value="ACRIFLAVINRP"/>
</dbReference>
<dbReference type="SUPFAM" id="SSF82693">
    <property type="entry name" value="Multidrug efflux transporter AcrB pore domain, PN1, PN2, PC1 and PC2 subdomains"/>
    <property type="match status" value="2"/>
</dbReference>
<dbReference type="Gene3D" id="3.30.70.1430">
    <property type="entry name" value="Multidrug efflux transporter AcrB pore domain"/>
    <property type="match status" value="2"/>
</dbReference>